<name>A0A4R2M0N5_9BACE</name>
<dbReference type="Proteomes" id="UP000295600">
    <property type="component" value="Unassembled WGS sequence"/>
</dbReference>
<proteinExistence type="predicted"/>
<protein>
    <submittedName>
        <fullName evidence="1">Uncharacterized protein</fullName>
    </submittedName>
</protein>
<evidence type="ECO:0000313" key="1">
    <source>
        <dbReference type="EMBL" id="TCO95202.1"/>
    </source>
</evidence>
<sequence>MQGKPYNHTEYVQKRTQQCFKCFPTSILRRKTANYKKEPHNEVALPLPILLKKLPHTFTGIGQQ</sequence>
<accession>A0A4R2M0N5</accession>
<organism evidence="1 2">
    <name type="scientific">Prevotella heparinolytica</name>
    <dbReference type="NCBI Taxonomy" id="28113"/>
    <lineage>
        <taxon>Bacteria</taxon>
        <taxon>Pseudomonadati</taxon>
        <taxon>Bacteroidota</taxon>
        <taxon>Bacteroidia</taxon>
        <taxon>Bacteroidales</taxon>
        <taxon>Bacteroidaceae</taxon>
        <taxon>Bacteroides</taxon>
    </lineage>
</organism>
<evidence type="ECO:0000313" key="2">
    <source>
        <dbReference type="Proteomes" id="UP000295600"/>
    </source>
</evidence>
<comment type="caution">
    <text evidence="1">The sequence shown here is derived from an EMBL/GenBank/DDBJ whole genome shotgun (WGS) entry which is preliminary data.</text>
</comment>
<reference evidence="1 2" key="1">
    <citation type="submission" date="2019-03" db="EMBL/GenBank/DDBJ databases">
        <title>Genomic Encyclopedia of Type Strains, Phase IV (KMG-IV): sequencing the most valuable type-strain genomes for metagenomic binning, comparative biology and taxonomic classification.</title>
        <authorList>
            <person name="Goeker M."/>
        </authorList>
    </citation>
    <scope>NUCLEOTIDE SEQUENCE [LARGE SCALE GENOMIC DNA]</scope>
    <source>
        <strain evidence="1 2">DSM 23917</strain>
    </source>
</reference>
<gene>
    <name evidence="1" type="ORF">EV202_10378</name>
</gene>
<dbReference type="EMBL" id="SLXB01000003">
    <property type="protein sequence ID" value="TCO95202.1"/>
    <property type="molecule type" value="Genomic_DNA"/>
</dbReference>
<dbReference type="AlphaFoldDB" id="A0A4R2M0N5"/>